<dbReference type="Gene3D" id="1.10.287.130">
    <property type="match status" value="1"/>
</dbReference>
<keyword evidence="12 13" id="KW-0472">Membrane</keyword>
<keyword evidence="4" id="KW-1003">Cell membrane</keyword>
<dbReference type="GO" id="GO:0005886">
    <property type="term" value="C:plasma membrane"/>
    <property type="evidence" value="ECO:0007669"/>
    <property type="project" value="UniProtKB-SubCell"/>
</dbReference>
<dbReference type="CDD" id="cd00075">
    <property type="entry name" value="HATPase"/>
    <property type="match status" value="1"/>
</dbReference>
<feature type="domain" description="Histidine kinase" evidence="14">
    <location>
        <begin position="260"/>
        <end position="461"/>
    </location>
</feature>
<dbReference type="SMART" id="SM00388">
    <property type="entry name" value="HisKA"/>
    <property type="match status" value="1"/>
</dbReference>
<keyword evidence="7 15" id="KW-0808">Transferase</keyword>
<dbReference type="PRINTS" id="PR00344">
    <property type="entry name" value="BCTRLSENSOR"/>
</dbReference>
<dbReference type="AlphaFoldDB" id="A0AA48RBE1"/>
<evidence type="ECO:0000256" key="3">
    <source>
        <dbReference type="ARBA" id="ARBA00012438"/>
    </source>
</evidence>
<gene>
    <name evidence="15" type="primary">envZ</name>
    <name evidence="15" type="ORF">AMST5_03232</name>
</gene>
<feature type="transmembrane region" description="Helical" evidence="13">
    <location>
        <begin position="21"/>
        <end position="41"/>
    </location>
</feature>
<accession>A0AA48RBE1</accession>
<dbReference type="InterPro" id="IPR050980">
    <property type="entry name" value="2C_sensor_his_kinase"/>
</dbReference>
<evidence type="ECO:0000313" key="15">
    <source>
        <dbReference type="EMBL" id="CAJ0881288.1"/>
    </source>
</evidence>
<evidence type="ECO:0000256" key="11">
    <source>
        <dbReference type="ARBA" id="ARBA00023012"/>
    </source>
</evidence>
<sequence length="465" mass="51558">MMIGRLLRRLQPDRLAGQITFLILASIVCFQTVVLIAFHVLDVEGRRHIVDQSDFIASIILAVDAAPVDARQALLDEYARAVPFANLHLLSGRPAVVDVDDREFVNEIRMVQSDLWSGADVIAAAEPTDRSPGAIAIGLRKGGYALVSISQHRKPPRSVWRWLWQPEPGTPFLLTPWALSAILFFLSTSVLVLWASNAIVEPLIKLARHAEQFPGEGGAEAEKPLPEQGPLEVMELTRAITRMQRRIRSMIAARTHVLAAVSHDLKTIITRLNLRSEFIADEDLRHKMLRDINLMDAMLHKNLQYLRSESDTSDYSVVDLDSVLQTVVDQFTETGKRVRYRGGGRQMIFGSLTDMQRVFSNLVENGVNHANKVDIAIAETPSQQLQIDVSDDGPGIPDAQKETVFEPFVRGEVSRTIGNHSGFGLGLSIVRSLVERHGGTVTLLDRAPHGLIVRVILPRAGDGRD</sequence>
<evidence type="ECO:0000256" key="1">
    <source>
        <dbReference type="ARBA" id="ARBA00000085"/>
    </source>
</evidence>
<evidence type="ECO:0000256" key="4">
    <source>
        <dbReference type="ARBA" id="ARBA00022475"/>
    </source>
</evidence>
<keyword evidence="10 13" id="KW-1133">Transmembrane helix</keyword>
<dbReference type="SUPFAM" id="SSF47384">
    <property type="entry name" value="Homodimeric domain of signal transducing histidine kinase"/>
    <property type="match status" value="1"/>
</dbReference>
<dbReference type="InterPro" id="IPR003661">
    <property type="entry name" value="HisK_dim/P_dom"/>
</dbReference>
<evidence type="ECO:0000256" key="2">
    <source>
        <dbReference type="ARBA" id="ARBA00004429"/>
    </source>
</evidence>
<proteinExistence type="predicted"/>
<evidence type="ECO:0000256" key="7">
    <source>
        <dbReference type="ARBA" id="ARBA00022679"/>
    </source>
</evidence>
<comment type="subcellular location">
    <subcellularLocation>
        <location evidence="2">Cell inner membrane</location>
        <topology evidence="2">Multi-pass membrane protein</topology>
    </subcellularLocation>
</comment>
<dbReference type="PANTHER" id="PTHR44936">
    <property type="entry name" value="SENSOR PROTEIN CREC"/>
    <property type="match status" value="1"/>
</dbReference>
<organism evidence="15">
    <name type="scientific">freshwater sediment metagenome</name>
    <dbReference type="NCBI Taxonomy" id="556182"/>
    <lineage>
        <taxon>unclassified sequences</taxon>
        <taxon>metagenomes</taxon>
        <taxon>ecological metagenomes</taxon>
    </lineage>
</organism>
<dbReference type="PANTHER" id="PTHR44936:SF5">
    <property type="entry name" value="SENSOR HISTIDINE KINASE ENVZ"/>
    <property type="match status" value="1"/>
</dbReference>
<dbReference type="InterPro" id="IPR003594">
    <property type="entry name" value="HATPase_dom"/>
</dbReference>
<keyword evidence="5" id="KW-0997">Cell inner membrane</keyword>
<evidence type="ECO:0000256" key="12">
    <source>
        <dbReference type="ARBA" id="ARBA00023136"/>
    </source>
</evidence>
<protein>
    <recommendedName>
        <fullName evidence="3">histidine kinase</fullName>
        <ecNumber evidence="3">2.7.13.3</ecNumber>
    </recommendedName>
</protein>
<evidence type="ECO:0000256" key="13">
    <source>
        <dbReference type="SAM" id="Phobius"/>
    </source>
</evidence>
<dbReference type="PROSITE" id="PS50109">
    <property type="entry name" value="HIS_KIN"/>
    <property type="match status" value="1"/>
</dbReference>
<dbReference type="SMART" id="SM00387">
    <property type="entry name" value="HATPase_c"/>
    <property type="match status" value="1"/>
</dbReference>
<keyword evidence="6" id="KW-0597">Phosphoprotein</keyword>
<evidence type="ECO:0000256" key="6">
    <source>
        <dbReference type="ARBA" id="ARBA00022553"/>
    </source>
</evidence>
<dbReference type="InterPro" id="IPR036097">
    <property type="entry name" value="HisK_dim/P_sf"/>
</dbReference>
<dbReference type="InterPro" id="IPR005467">
    <property type="entry name" value="His_kinase_dom"/>
</dbReference>
<dbReference type="InterPro" id="IPR036890">
    <property type="entry name" value="HATPase_C_sf"/>
</dbReference>
<comment type="catalytic activity">
    <reaction evidence="1">
        <text>ATP + protein L-histidine = ADP + protein N-phospho-L-histidine.</text>
        <dbReference type="EC" id="2.7.13.3"/>
    </reaction>
</comment>
<dbReference type="Pfam" id="PF02518">
    <property type="entry name" value="HATPase_c"/>
    <property type="match status" value="1"/>
</dbReference>
<evidence type="ECO:0000256" key="5">
    <source>
        <dbReference type="ARBA" id="ARBA00022519"/>
    </source>
</evidence>
<dbReference type="InterPro" id="IPR004358">
    <property type="entry name" value="Sig_transdc_His_kin-like_C"/>
</dbReference>
<reference evidence="15" key="1">
    <citation type="submission" date="2023-07" db="EMBL/GenBank/DDBJ databases">
        <authorList>
            <person name="Pelsma A.J. K."/>
        </authorList>
    </citation>
    <scope>NUCLEOTIDE SEQUENCE</scope>
</reference>
<name>A0AA48RBE1_9ZZZZ</name>
<dbReference type="GO" id="GO:0000155">
    <property type="term" value="F:phosphorelay sensor kinase activity"/>
    <property type="evidence" value="ECO:0007669"/>
    <property type="project" value="InterPro"/>
</dbReference>
<evidence type="ECO:0000256" key="9">
    <source>
        <dbReference type="ARBA" id="ARBA00022777"/>
    </source>
</evidence>
<keyword evidence="9 15" id="KW-0418">Kinase</keyword>
<evidence type="ECO:0000256" key="8">
    <source>
        <dbReference type="ARBA" id="ARBA00022692"/>
    </source>
</evidence>
<dbReference type="EC" id="2.7.13.3" evidence="3"/>
<evidence type="ECO:0000259" key="14">
    <source>
        <dbReference type="PROSITE" id="PS50109"/>
    </source>
</evidence>
<dbReference type="SUPFAM" id="SSF55874">
    <property type="entry name" value="ATPase domain of HSP90 chaperone/DNA topoisomerase II/histidine kinase"/>
    <property type="match status" value="1"/>
</dbReference>
<evidence type="ECO:0000256" key="10">
    <source>
        <dbReference type="ARBA" id="ARBA00022989"/>
    </source>
</evidence>
<dbReference type="Gene3D" id="3.30.565.10">
    <property type="entry name" value="Histidine kinase-like ATPase, C-terminal domain"/>
    <property type="match status" value="1"/>
</dbReference>
<keyword evidence="8 13" id="KW-0812">Transmembrane</keyword>
<keyword evidence="11" id="KW-0902">Two-component regulatory system</keyword>
<dbReference type="EMBL" id="OY288114">
    <property type="protein sequence ID" value="CAJ0881288.1"/>
    <property type="molecule type" value="Genomic_DNA"/>
</dbReference>